<dbReference type="Proteomes" id="UP001364695">
    <property type="component" value="Unassembled WGS sequence"/>
</dbReference>
<evidence type="ECO:0000313" key="2">
    <source>
        <dbReference type="Proteomes" id="UP001364695"/>
    </source>
</evidence>
<evidence type="ECO:0000313" key="1">
    <source>
        <dbReference type="EMBL" id="MEJ7138859.1"/>
    </source>
</evidence>
<gene>
    <name evidence="1" type="ORF">RV045_10545</name>
</gene>
<accession>A0ACC6P4V3</accession>
<reference evidence="1" key="1">
    <citation type="submission" date="2023-10" db="EMBL/GenBank/DDBJ databases">
        <title>Amphibacter perezi, gen. nov., sp. nov. a novel taxa of the family Comamonadaceae, class Betaproteobacteria isolated from the skin microbiota of Pelophylax perezi from different populations.</title>
        <authorList>
            <person name="Costa S."/>
            <person name="Proenca D.N."/>
            <person name="Lopes I."/>
            <person name="Morais P.V."/>
        </authorList>
    </citation>
    <scope>NUCLEOTIDE SEQUENCE</scope>
    <source>
        <strain evidence="1">SL12-8</strain>
    </source>
</reference>
<keyword evidence="2" id="KW-1185">Reference proteome</keyword>
<organism evidence="1 2">
    <name type="scientific">Amphibiibacter pelophylacis</name>
    <dbReference type="NCBI Taxonomy" id="1799477"/>
    <lineage>
        <taxon>Bacteria</taxon>
        <taxon>Pseudomonadati</taxon>
        <taxon>Pseudomonadota</taxon>
        <taxon>Betaproteobacteria</taxon>
        <taxon>Burkholderiales</taxon>
        <taxon>Sphaerotilaceae</taxon>
        <taxon>Amphibiibacter</taxon>
    </lineage>
</organism>
<comment type="caution">
    <text evidence="1">The sequence shown here is derived from an EMBL/GenBank/DDBJ whole genome shotgun (WGS) entry which is preliminary data.</text>
</comment>
<name>A0ACC6P4V3_9BURK</name>
<protein>
    <submittedName>
        <fullName evidence="1">Uncharacterized protein</fullName>
    </submittedName>
</protein>
<dbReference type="EMBL" id="JAWDIE010000016">
    <property type="protein sequence ID" value="MEJ7138859.1"/>
    <property type="molecule type" value="Genomic_DNA"/>
</dbReference>
<sequence>MCNQNNPLQMLATLALTFASGMVVAKVLDAYIDWSAQRIANR</sequence>
<proteinExistence type="predicted"/>